<reference evidence="1" key="1">
    <citation type="submission" date="2022-12" db="EMBL/GenBank/DDBJ databases">
        <title>Genome Sequence of Lasiodiplodia mahajangana.</title>
        <authorList>
            <person name="Buettner E."/>
        </authorList>
    </citation>
    <scope>NUCLEOTIDE SEQUENCE</scope>
    <source>
        <strain evidence="1">VT137</strain>
    </source>
</reference>
<evidence type="ECO:0000313" key="1">
    <source>
        <dbReference type="EMBL" id="KAJ8130744.1"/>
    </source>
</evidence>
<sequence>MGKDTNNDDLQSPAVESRADLAAQYAAFEESLTIRQAISIYWKSTLWIIYGLTLVFGCAMDGIIAANLLAIPKFREDYGEKYLSNTETAYIIPATWLAIFSGASQLCAIIGAFGAGWVADLIGRKYTTLVSCVISIIGVTVQYESNGSLGILAVGKAINGFPIGVWPLLGPLYASEVATLKLRGILVSVTNFAMLSSVLIFSCVTLSLGSTPSASSYRIPIACQWIVPSLVLLTIPMWPESPVWLVGTGRRAAAIRSIRRLYGANKKVNEEALLAQIEQRVAQEKTKNQGTYRECFSATERKQTMACMFVYACQYLSGIVLIGGYQSYLFELLGYSTHDSLLLGTLNIAVQGGAGICSWFLIPVVEHRNLILWGQLAAAVCLFIVGGGSTSTTQSGHHLTVAFIFIWVSGKFFILSSFLY</sequence>
<gene>
    <name evidence="1" type="ORF">O1611_g2886</name>
</gene>
<dbReference type="Proteomes" id="UP001153332">
    <property type="component" value="Unassembled WGS sequence"/>
</dbReference>
<protein>
    <submittedName>
        <fullName evidence="1">Uncharacterized protein</fullName>
    </submittedName>
</protein>
<dbReference type="EMBL" id="JAPUUL010000433">
    <property type="protein sequence ID" value="KAJ8130744.1"/>
    <property type="molecule type" value="Genomic_DNA"/>
</dbReference>
<organism evidence="1 2">
    <name type="scientific">Lasiodiplodia mahajangana</name>
    <dbReference type="NCBI Taxonomy" id="1108764"/>
    <lineage>
        <taxon>Eukaryota</taxon>
        <taxon>Fungi</taxon>
        <taxon>Dikarya</taxon>
        <taxon>Ascomycota</taxon>
        <taxon>Pezizomycotina</taxon>
        <taxon>Dothideomycetes</taxon>
        <taxon>Dothideomycetes incertae sedis</taxon>
        <taxon>Botryosphaeriales</taxon>
        <taxon>Botryosphaeriaceae</taxon>
        <taxon>Lasiodiplodia</taxon>
    </lineage>
</organism>
<proteinExistence type="predicted"/>
<keyword evidence="2" id="KW-1185">Reference proteome</keyword>
<name>A0ACC2JTA6_9PEZI</name>
<accession>A0ACC2JTA6</accession>
<comment type="caution">
    <text evidence="1">The sequence shown here is derived from an EMBL/GenBank/DDBJ whole genome shotgun (WGS) entry which is preliminary data.</text>
</comment>
<evidence type="ECO:0000313" key="2">
    <source>
        <dbReference type="Proteomes" id="UP001153332"/>
    </source>
</evidence>